<reference evidence="3 4" key="1">
    <citation type="submission" date="2019-11" db="EMBL/GenBank/DDBJ databases">
        <title>Whole genome sequencing identifies a novel species of the genus Arsenicicoccus isolated from human blood.</title>
        <authorList>
            <person name="Jeong J.H."/>
            <person name="Kweon O.J."/>
            <person name="Kim H.R."/>
            <person name="Kim T.-H."/>
            <person name="Ha S.-M."/>
            <person name="Lee M.-K."/>
        </authorList>
    </citation>
    <scope>NUCLEOTIDE SEQUENCE [LARGE SCALE GENOMIC DNA]</scope>
    <source>
        <strain evidence="3 4">MKL-02</strain>
    </source>
</reference>
<dbReference type="InterPro" id="IPR016181">
    <property type="entry name" value="Acyl_CoA_acyltransferase"/>
</dbReference>
<proteinExistence type="predicted"/>
<sequence>MTTELVGYLASALIVTSLAMTSVVRLRVISFVGSVTFVVYGALIGAWPVIVSNAIIALINVWHLRRELGPRQDLGMVEVHHEDPYLTDFLRTHLDDIHRSQPGFTSAHLDDVAFVLTREGLPAGALLGRRDGRDLHVDLDYVMHAYRDSRIGRWLYADRAGALRGKGIRRVVATAETDVHRRYLQAMGFAPDGDRWVREL</sequence>
<dbReference type="PROSITE" id="PS51186">
    <property type="entry name" value="GNAT"/>
    <property type="match status" value="1"/>
</dbReference>
<evidence type="ECO:0000256" key="1">
    <source>
        <dbReference type="SAM" id="Phobius"/>
    </source>
</evidence>
<gene>
    <name evidence="3" type="ORF">GGG17_02560</name>
</gene>
<keyword evidence="4" id="KW-1185">Reference proteome</keyword>
<evidence type="ECO:0000259" key="2">
    <source>
        <dbReference type="PROSITE" id="PS51186"/>
    </source>
</evidence>
<dbReference type="Proteomes" id="UP000431092">
    <property type="component" value="Unassembled WGS sequence"/>
</dbReference>
<dbReference type="InterPro" id="IPR000182">
    <property type="entry name" value="GNAT_dom"/>
</dbReference>
<protein>
    <recommendedName>
        <fullName evidence="2">N-acetyltransferase domain-containing protein</fullName>
    </recommendedName>
</protein>
<dbReference type="AlphaFoldDB" id="A0A6I3IDZ6"/>
<feature type="transmembrane region" description="Helical" evidence="1">
    <location>
        <begin position="37"/>
        <end position="62"/>
    </location>
</feature>
<keyword evidence="1" id="KW-0472">Membrane</keyword>
<dbReference type="EMBL" id="WLVL01000007">
    <property type="protein sequence ID" value="MTB70873.1"/>
    <property type="molecule type" value="Genomic_DNA"/>
</dbReference>
<comment type="caution">
    <text evidence="3">The sequence shown here is derived from an EMBL/GenBank/DDBJ whole genome shotgun (WGS) entry which is preliminary data.</text>
</comment>
<evidence type="ECO:0000313" key="4">
    <source>
        <dbReference type="Proteomes" id="UP000431092"/>
    </source>
</evidence>
<evidence type="ECO:0000313" key="3">
    <source>
        <dbReference type="EMBL" id="MTB70873.1"/>
    </source>
</evidence>
<accession>A0A6I3IDZ6</accession>
<name>A0A6I3IDZ6_9MICO</name>
<organism evidence="3 4">
    <name type="scientific">Arsenicicoccus cauae</name>
    <dbReference type="NCBI Taxonomy" id="2663847"/>
    <lineage>
        <taxon>Bacteria</taxon>
        <taxon>Bacillati</taxon>
        <taxon>Actinomycetota</taxon>
        <taxon>Actinomycetes</taxon>
        <taxon>Micrococcales</taxon>
        <taxon>Intrasporangiaceae</taxon>
        <taxon>Arsenicicoccus</taxon>
    </lineage>
</organism>
<dbReference type="Gene3D" id="3.40.630.30">
    <property type="match status" value="1"/>
</dbReference>
<dbReference type="GO" id="GO:0016747">
    <property type="term" value="F:acyltransferase activity, transferring groups other than amino-acyl groups"/>
    <property type="evidence" value="ECO:0007669"/>
    <property type="project" value="InterPro"/>
</dbReference>
<keyword evidence="1" id="KW-0812">Transmembrane</keyword>
<feature type="domain" description="N-acetyltransferase" evidence="2">
    <location>
        <begin position="48"/>
        <end position="200"/>
    </location>
</feature>
<dbReference type="SUPFAM" id="SSF55729">
    <property type="entry name" value="Acyl-CoA N-acyltransferases (Nat)"/>
    <property type="match status" value="1"/>
</dbReference>
<dbReference type="RefSeq" id="WP_154592224.1">
    <property type="nucleotide sequence ID" value="NZ_CP171001.1"/>
</dbReference>
<keyword evidence="1" id="KW-1133">Transmembrane helix</keyword>